<keyword evidence="1" id="KW-1133">Transmembrane helix</keyword>
<evidence type="ECO:0000256" key="1">
    <source>
        <dbReference type="SAM" id="Phobius"/>
    </source>
</evidence>
<feature type="transmembrane region" description="Helical" evidence="1">
    <location>
        <begin position="241"/>
        <end position="262"/>
    </location>
</feature>
<reference evidence="2 3" key="1">
    <citation type="submission" date="2016-10" db="EMBL/GenBank/DDBJ databases">
        <authorList>
            <person name="de Groot N.N."/>
        </authorList>
    </citation>
    <scope>NUCLEOTIDE SEQUENCE [LARGE SCALE GENOMIC DNA]</scope>
    <source>
        <strain evidence="2 3">DSM 19938</strain>
    </source>
</reference>
<dbReference type="EMBL" id="FNXY01000005">
    <property type="protein sequence ID" value="SEJ17995.1"/>
    <property type="molecule type" value="Genomic_DNA"/>
</dbReference>
<proteinExistence type="predicted"/>
<feature type="transmembrane region" description="Helical" evidence="1">
    <location>
        <begin position="135"/>
        <end position="156"/>
    </location>
</feature>
<dbReference type="OrthoDB" id="9880309at2"/>
<name>A0A1H6X0A4_9BACT</name>
<protein>
    <submittedName>
        <fullName evidence="2">Uncharacterized protein</fullName>
    </submittedName>
</protein>
<evidence type="ECO:0000313" key="3">
    <source>
        <dbReference type="Proteomes" id="UP000199532"/>
    </source>
</evidence>
<dbReference type="RefSeq" id="WP_090337551.1">
    <property type="nucleotide sequence ID" value="NZ_FNXY01000005.1"/>
</dbReference>
<dbReference type="Proteomes" id="UP000199532">
    <property type="component" value="Unassembled WGS sequence"/>
</dbReference>
<keyword evidence="1" id="KW-0812">Transmembrane</keyword>
<keyword evidence="3" id="KW-1185">Reference proteome</keyword>
<sequence>MPATKQIVAPRIHTNVVLPIVLFFFLTIGNYSFFRYSIHGIENAPLYLKLAPYIRLLIPVWIIGYCLWMNHKLTCRIFADHFDILLLGFSWMISGLISLDIASYLFYGIWSLFSMLSILLYISFSSITSRTKSEFLLTTLHVLWIGNFVILVLDGATMVSMKPHGGMYQMFFSCNTFWAYPTMIMGILAIIKMRFTAPKLGKKIYYFSIFLICLAAVYFSARRSPLFSLTFATILIFIPPRTPHILAITILILFFCILFNSITGEHMIKSLPESYMKYRIERMSGLIKGRKETS</sequence>
<dbReference type="STRING" id="408657.SAMN04487995_3637"/>
<feature type="transmembrane region" description="Helical" evidence="1">
    <location>
        <begin position="53"/>
        <end position="70"/>
    </location>
</feature>
<organism evidence="2 3">
    <name type="scientific">Dyadobacter koreensis</name>
    <dbReference type="NCBI Taxonomy" id="408657"/>
    <lineage>
        <taxon>Bacteria</taxon>
        <taxon>Pseudomonadati</taxon>
        <taxon>Bacteroidota</taxon>
        <taxon>Cytophagia</taxon>
        <taxon>Cytophagales</taxon>
        <taxon>Spirosomataceae</taxon>
        <taxon>Dyadobacter</taxon>
    </lineage>
</organism>
<feature type="transmembrane region" description="Helical" evidence="1">
    <location>
        <begin position="168"/>
        <end position="191"/>
    </location>
</feature>
<feature type="transmembrane region" description="Helical" evidence="1">
    <location>
        <begin position="82"/>
        <end position="99"/>
    </location>
</feature>
<gene>
    <name evidence="2" type="ORF">SAMN04487995_3637</name>
</gene>
<keyword evidence="1" id="KW-0472">Membrane</keyword>
<dbReference type="AlphaFoldDB" id="A0A1H6X0A4"/>
<accession>A0A1H6X0A4</accession>
<feature type="transmembrane region" description="Helical" evidence="1">
    <location>
        <begin position="12"/>
        <end position="33"/>
    </location>
</feature>
<evidence type="ECO:0000313" key="2">
    <source>
        <dbReference type="EMBL" id="SEJ17995.1"/>
    </source>
</evidence>
<feature type="transmembrane region" description="Helical" evidence="1">
    <location>
        <begin position="203"/>
        <end position="221"/>
    </location>
</feature>
<feature type="transmembrane region" description="Helical" evidence="1">
    <location>
        <begin position="105"/>
        <end position="123"/>
    </location>
</feature>